<dbReference type="EMBL" id="BMMV01000004">
    <property type="protein sequence ID" value="GGJ86490.1"/>
    <property type="molecule type" value="Genomic_DNA"/>
</dbReference>
<dbReference type="InterPro" id="IPR039422">
    <property type="entry name" value="MarR/SlyA-like"/>
</dbReference>
<proteinExistence type="predicted"/>
<feature type="domain" description="HTH marR-type" evidence="1">
    <location>
        <begin position="8"/>
        <end position="142"/>
    </location>
</feature>
<dbReference type="PROSITE" id="PS50995">
    <property type="entry name" value="HTH_MARR_2"/>
    <property type="match status" value="1"/>
</dbReference>
<accession>A0ABQ2E1Z7</accession>
<evidence type="ECO:0000313" key="3">
    <source>
        <dbReference type="Proteomes" id="UP000660265"/>
    </source>
</evidence>
<dbReference type="Pfam" id="PF12802">
    <property type="entry name" value="MarR_2"/>
    <property type="match status" value="1"/>
</dbReference>
<sequence length="161" mass="18064">MDGDVRLANEAWETLFRAQATIAREFTEADTWGGMPPRDYSVLYALSTAPEGLRITELGEDVLLTQPGMSRMIVRLESRGLVERRDDPDDARACRIRLTPAGVETQRRLGTAHARHIARAMSRALDREQLKTLQDLCRALLDAAPAPQRPTTARRTERSNP</sequence>
<reference evidence="3" key="1">
    <citation type="journal article" date="2019" name="Int. J. Syst. Evol. Microbiol.">
        <title>The Global Catalogue of Microorganisms (GCM) 10K type strain sequencing project: providing services to taxonomists for standard genome sequencing and annotation.</title>
        <authorList>
            <consortium name="The Broad Institute Genomics Platform"/>
            <consortium name="The Broad Institute Genome Sequencing Center for Infectious Disease"/>
            <person name="Wu L."/>
            <person name="Ma J."/>
        </authorList>
    </citation>
    <scope>NUCLEOTIDE SEQUENCE [LARGE SCALE GENOMIC DNA]</scope>
    <source>
        <strain evidence="3">CGMCC 4.7275</strain>
    </source>
</reference>
<dbReference type="SUPFAM" id="SSF46785">
    <property type="entry name" value="Winged helix' DNA-binding domain"/>
    <property type="match status" value="1"/>
</dbReference>
<dbReference type="SMART" id="SM00347">
    <property type="entry name" value="HTH_MARR"/>
    <property type="match status" value="1"/>
</dbReference>
<evidence type="ECO:0000313" key="2">
    <source>
        <dbReference type="EMBL" id="GGJ86490.1"/>
    </source>
</evidence>
<evidence type="ECO:0000259" key="1">
    <source>
        <dbReference type="PROSITE" id="PS50995"/>
    </source>
</evidence>
<dbReference type="Proteomes" id="UP000660265">
    <property type="component" value="Unassembled WGS sequence"/>
</dbReference>
<name>A0ABQ2E1Z7_9ACTN</name>
<dbReference type="PANTHER" id="PTHR33164">
    <property type="entry name" value="TRANSCRIPTIONAL REGULATOR, MARR FAMILY"/>
    <property type="match status" value="1"/>
</dbReference>
<comment type="caution">
    <text evidence="2">The sequence shown here is derived from an EMBL/GenBank/DDBJ whole genome shotgun (WGS) entry which is preliminary data.</text>
</comment>
<organism evidence="2 3">
    <name type="scientific">Streptomyces camponoticapitis</name>
    <dbReference type="NCBI Taxonomy" id="1616125"/>
    <lineage>
        <taxon>Bacteria</taxon>
        <taxon>Bacillati</taxon>
        <taxon>Actinomycetota</taxon>
        <taxon>Actinomycetes</taxon>
        <taxon>Kitasatosporales</taxon>
        <taxon>Streptomycetaceae</taxon>
        <taxon>Streptomyces</taxon>
    </lineage>
</organism>
<dbReference type="Gene3D" id="1.10.10.10">
    <property type="entry name" value="Winged helix-like DNA-binding domain superfamily/Winged helix DNA-binding domain"/>
    <property type="match status" value="1"/>
</dbReference>
<keyword evidence="3" id="KW-1185">Reference proteome</keyword>
<dbReference type="PANTHER" id="PTHR33164:SF104">
    <property type="entry name" value="TRANSCRIPTIONAL REGULATORY PROTEIN"/>
    <property type="match status" value="1"/>
</dbReference>
<dbReference type="InterPro" id="IPR036388">
    <property type="entry name" value="WH-like_DNA-bd_sf"/>
</dbReference>
<protein>
    <recommendedName>
        <fullName evidence="1">HTH marR-type domain-containing protein</fullName>
    </recommendedName>
</protein>
<dbReference type="InterPro" id="IPR000835">
    <property type="entry name" value="HTH_MarR-typ"/>
</dbReference>
<dbReference type="PRINTS" id="PR00598">
    <property type="entry name" value="HTHMARR"/>
</dbReference>
<dbReference type="InterPro" id="IPR036390">
    <property type="entry name" value="WH_DNA-bd_sf"/>
</dbReference>
<dbReference type="RefSeq" id="WP_229700753.1">
    <property type="nucleotide sequence ID" value="NZ_BMMV01000004.1"/>
</dbReference>
<gene>
    <name evidence="2" type="ORF">GCM10011583_17570</name>
</gene>